<dbReference type="PANTHER" id="PTHR44846:SF1">
    <property type="entry name" value="MANNOSYL-D-GLYCERATE TRANSPORT_METABOLISM SYSTEM REPRESSOR MNGR-RELATED"/>
    <property type="match status" value="1"/>
</dbReference>
<evidence type="ECO:0000256" key="2">
    <source>
        <dbReference type="ARBA" id="ARBA00023125"/>
    </source>
</evidence>
<evidence type="ECO:0000313" key="6">
    <source>
        <dbReference type="Proteomes" id="UP001596267"/>
    </source>
</evidence>
<evidence type="ECO:0000256" key="1">
    <source>
        <dbReference type="ARBA" id="ARBA00023015"/>
    </source>
</evidence>
<dbReference type="RefSeq" id="WP_253076568.1">
    <property type="nucleotide sequence ID" value="NZ_JAMXWN010000009.1"/>
</dbReference>
<dbReference type="InterPro" id="IPR050679">
    <property type="entry name" value="Bact_HTH_transcr_reg"/>
</dbReference>
<dbReference type="Pfam" id="PF00392">
    <property type="entry name" value="GntR"/>
    <property type="match status" value="1"/>
</dbReference>
<dbReference type="PANTHER" id="PTHR44846">
    <property type="entry name" value="MANNOSYL-D-GLYCERATE TRANSPORT/METABOLISM SYSTEM REPRESSOR MNGR-RELATED"/>
    <property type="match status" value="1"/>
</dbReference>
<dbReference type="SUPFAM" id="SSF46785">
    <property type="entry name" value="Winged helix' DNA-binding domain"/>
    <property type="match status" value="1"/>
</dbReference>
<dbReference type="InterPro" id="IPR000524">
    <property type="entry name" value="Tscrpt_reg_HTH_GntR"/>
</dbReference>
<dbReference type="CDD" id="cd07377">
    <property type="entry name" value="WHTH_GntR"/>
    <property type="match status" value="1"/>
</dbReference>
<dbReference type="InterPro" id="IPR036390">
    <property type="entry name" value="WH_DNA-bd_sf"/>
</dbReference>
<dbReference type="SUPFAM" id="SSF64288">
    <property type="entry name" value="Chorismate lyase-like"/>
    <property type="match status" value="1"/>
</dbReference>
<name>A0ABW1WEI7_9BACL</name>
<sequence>MLQSLLMNKPCHLQNSTRNDEMFDRQSPVPMYYQIEQYIEQLIENKNLQAGDQIPSERELTDHFHVSRMTVRQAIMELVNAGILVRIKGKGTFVANHYKIEKNLLGLDGFSEDMIRRGMTPGSQILDFSRTLPSSNVSKHLGLKTSEEVFEIKRVRLANDEPIGIEISYLPVRVFPELTEKKADPSLYQYIEKECGLKIHHAEQSLEASLVTNEEAEILKIPNGSPLLLIERCSFLESGQPIEQTLSLFRADRYKFTITLPRG</sequence>
<keyword evidence="2" id="KW-0238">DNA-binding</keyword>
<evidence type="ECO:0000313" key="5">
    <source>
        <dbReference type="EMBL" id="MFC6386993.1"/>
    </source>
</evidence>
<keyword evidence="6" id="KW-1185">Reference proteome</keyword>
<dbReference type="Pfam" id="PF07702">
    <property type="entry name" value="UTRA"/>
    <property type="match status" value="1"/>
</dbReference>
<gene>
    <name evidence="5" type="ORF">ACFP7A_10295</name>
</gene>
<keyword evidence="3" id="KW-0804">Transcription</keyword>
<dbReference type="InterPro" id="IPR028978">
    <property type="entry name" value="Chorismate_lyase_/UTRA_dom_sf"/>
</dbReference>
<dbReference type="Gene3D" id="1.10.10.10">
    <property type="entry name" value="Winged helix-like DNA-binding domain superfamily/Winged helix DNA-binding domain"/>
    <property type="match status" value="1"/>
</dbReference>
<dbReference type="EMBL" id="JBHSTQ010000009">
    <property type="protein sequence ID" value="MFC6386993.1"/>
    <property type="molecule type" value="Genomic_DNA"/>
</dbReference>
<dbReference type="InterPro" id="IPR011663">
    <property type="entry name" value="UTRA"/>
</dbReference>
<dbReference type="PRINTS" id="PR00035">
    <property type="entry name" value="HTHGNTR"/>
</dbReference>
<dbReference type="InterPro" id="IPR036388">
    <property type="entry name" value="WH-like_DNA-bd_sf"/>
</dbReference>
<proteinExistence type="predicted"/>
<evidence type="ECO:0000256" key="3">
    <source>
        <dbReference type="ARBA" id="ARBA00023163"/>
    </source>
</evidence>
<evidence type="ECO:0000259" key="4">
    <source>
        <dbReference type="PROSITE" id="PS50949"/>
    </source>
</evidence>
<accession>A0ABW1WEI7</accession>
<dbReference type="Gene3D" id="3.40.1410.10">
    <property type="entry name" value="Chorismate lyase-like"/>
    <property type="match status" value="1"/>
</dbReference>
<dbReference type="SMART" id="SM00345">
    <property type="entry name" value="HTH_GNTR"/>
    <property type="match status" value="1"/>
</dbReference>
<dbReference type="Proteomes" id="UP001596267">
    <property type="component" value="Unassembled WGS sequence"/>
</dbReference>
<dbReference type="SMART" id="SM00866">
    <property type="entry name" value="UTRA"/>
    <property type="match status" value="1"/>
</dbReference>
<organism evidence="5 6">
    <name type="scientific">Sporolactobacillus kofuensis</name>
    <dbReference type="NCBI Taxonomy" id="269672"/>
    <lineage>
        <taxon>Bacteria</taxon>
        <taxon>Bacillati</taxon>
        <taxon>Bacillota</taxon>
        <taxon>Bacilli</taxon>
        <taxon>Bacillales</taxon>
        <taxon>Sporolactobacillaceae</taxon>
        <taxon>Sporolactobacillus</taxon>
    </lineage>
</organism>
<reference evidence="6" key="1">
    <citation type="journal article" date="2019" name="Int. J. Syst. Evol. Microbiol.">
        <title>The Global Catalogue of Microorganisms (GCM) 10K type strain sequencing project: providing services to taxonomists for standard genome sequencing and annotation.</title>
        <authorList>
            <consortium name="The Broad Institute Genomics Platform"/>
            <consortium name="The Broad Institute Genome Sequencing Center for Infectious Disease"/>
            <person name="Wu L."/>
            <person name="Ma J."/>
        </authorList>
    </citation>
    <scope>NUCLEOTIDE SEQUENCE [LARGE SCALE GENOMIC DNA]</scope>
    <source>
        <strain evidence="6">CCUG 42001</strain>
    </source>
</reference>
<protein>
    <submittedName>
        <fullName evidence="5">GntR family transcriptional regulator</fullName>
    </submittedName>
</protein>
<dbReference type="PROSITE" id="PS50949">
    <property type="entry name" value="HTH_GNTR"/>
    <property type="match status" value="1"/>
</dbReference>
<comment type="caution">
    <text evidence="5">The sequence shown here is derived from an EMBL/GenBank/DDBJ whole genome shotgun (WGS) entry which is preliminary data.</text>
</comment>
<keyword evidence="1" id="KW-0805">Transcription regulation</keyword>
<feature type="domain" description="HTH gntR-type" evidence="4">
    <location>
        <begin position="29"/>
        <end position="97"/>
    </location>
</feature>